<organism evidence="4 5">
    <name type="scientific">Microbacterium barkeri</name>
    <dbReference type="NCBI Taxonomy" id="33917"/>
    <lineage>
        <taxon>Bacteria</taxon>
        <taxon>Bacillati</taxon>
        <taxon>Actinomycetota</taxon>
        <taxon>Actinomycetes</taxon>
        <taxon>Micrococcales</taxon>
        <taxon>Microbacteriaceae</taxon>
        <taxon>Microbacterium</taxon>
    </lineage>
</organism>
<dbReference type="Proteomes" id="UP001142462">
    <property type="component" value="Unassembled WGS sequence"/>
</dbReference>
<proteinExistence type="predicted"/>
<protein>
    <submittedName>
        <fullName evidence="4">Tetracycline repressor, C-all-alpha domain protein</fullName>
    </submittedName>
</protein>
<name>A0A9W6LX71_9MICO</name>
<dbReference type="SUPFAM" id="SSF46689">
    <property type="entry name" value="Homeodomain-like"/>
    <property type="match status" value="1"/>
</dbReference>
<dbReference type="AlphaFoldDB" id="A0A9W6LX71"/>
<keyword evidence="1" id="KW-0805">Transcription regulation</keyword>
<dbReference type="Pfam" id="PF02909">
    <property type="entry name" value="TetR_C_1"/>
    <property type="match status" value="1"/>
</dbReference>
<sequence>MARPSTPLLSPEIIGDAGLALARAGEPFGVNAIARSLGVRPSSLYNHADGADAILELMRGRLIASYRVQPQGVPWDDYVLEVLRAQRRMYADYPALVPLLVDRTITNPDLIASYDDLATVLVDAGFPEDEVLTIIAVIDAFAIGFGLDLASPDEVWRPEGETRTLGRLLEGGARGEARAARSFELGAAILIDSLRARLPR</sequence>
<accession>A0A9W6LX71</accession>
<dbReference type="InterPro" id="IPR036271">
    <property type="entry name" value="Tet_transcr_reg_TetR-rel_C_sf"/>
</dbReference>
<evidence type="ECO:0000313" key="4">
    <source>
        <dbReference type="EMBL" id="GLJ61948.1"/>
    </source>
</evidence>
<dbReference type="SUPFAM" id="SSF48498">
    <property type="entry name" value="Tetracyclin repressor-like, C-terminal domain"/>
    <property type="match status" value="1"/>
</dbReference>
<dbReference type="InterPro" id="IPR004111">
    <property type="entry name" value="Repressor_TetR_C"/>
</dbReference>
<dbReference type="RefSeq" id="WP_271173656.1">
    <property type="nucleotide sequence ID" value="NZ_BSEJ01000009.1"/>
</dbReference>
<dbReference type="InterPro" id="IPR009057">
    <property type="entry name" value="Homeodomain-like_sf"/>
</dbReference>
<reference evidence="4" key="1">
    <citation type="journal article" date="2014" name="Int. J. Syst. Evol. Microbiol.">
        <title>Complete genome sequence of Corynebacterium casei LMG S-19264T (=DSM 44701T), isolated from a smear-ripened cheese.</title>
        <authorList>
            <consortium name="US DOE Joint Genome Institute (JGI-PGF)"/>
            <person name="Walter F."/>
            <person name="Albersmeier A."/>
            <person name="Kalinowski J."/>
            <person name="Ruckert C."/>
        </authorList>
    </citation>
    <scope>NUCLEOTIDE SEQUENCE</scope>
    <source>
        <strain evidence="4">VKM Ac-1020</strain>
    </source>
</reference>
<reference evidence="4" key="2">
    <citation type="submission" date="2023-01" db="EMBL/GenBank/DDBJ databases">
        <authorList>
            <person name="Sun Q."/>
            <person name="Evtushenko L."/>
        </authorList>
    </citation>
    <scope>NUCLEOTIDE SEQUENCE</scope>
    <source>
        <strain evidence="4">VKM Ac-1020</strain>
    </source>
</reference>
<dbReference type="Gene3D" id="1.10.357.10">
    <property type="entry name" value="Tetracycline Repressor, domain 2"/>
    <property type="match status" value="1"/>
</dbReference>
<gene>
    <name evidence="4" type="ORF">GCM10017576_20780</name>
</gene>
<keyword evidence="5" id="KW-1185">Reference proteome</keyword>
<evidence type="ECO:0000256" key="1">
    <source>
        <dbReference type="ARBA" id="ARBA00023015"/>
    </source>
</evidence>
<dbReference type="GO" id="GO:0045892">
    <property type="term" value="P:negative regulation of DNA-templated transcription"/>
    <property type="evidence" value="ECO:0007669"/>
    <property type="project" value="InterPro"/>
</dbReference>
<feature type="domain" description="Tetracycline repressor TetR C-terminal" evidence="3">
    <location>
        <begin position="75"/>
        <end position="163"/>
    </location>
</feature>
<evidence type="ECO:0000256" key="2">
    <source>
        <dbReference type="ARBA" id="ARBA00023163"/>
    </source>
</evidence>
<keyword evidence="2" id="KW-0804">Transcription</keyword>
<dbReference type="EMBL" id="BSEJ01000009">
    <property type="protein sequence ID" value="GLJ61948.1"/>
    <property type="molecule type" value="Genomic_DNA"/>
</dbReference>
<evidence type="ECO:0000313" key="5">
    <source>
        <dbReference type="Proteomes" id="UP001142462"/>
    </source>
</evidence>
<evidence type="ECO:0000259" key="3">
    <source>
        <dbReference type="Pfam" id="PF02909"/>
    </source>
</evidence>
<comment type="caution">
    <text evidence="4">The sequence shown here is derived from an EMBL/GenBank/DDBJ whole genome shotgun (WGS) entry which is preliminary data.</text>
</comment>